<gene>
    <name evidence="7" type="ORF">AUJ29_00265</name>
</gene>
<dbReference type="InterPro" id="IPR005849">
    <property type="entry name" value="GalP_Utransf_N"/>
</dbReference>
<dbReference type="InterPro" id="IPR001937">
    <property type="entry name" value="GalP_UDPtransf1"/>
</dbReference>
<sequence>MSKQNLTNSEIREDKIHDRFVIIAPGRAKRPKEETGETDDAHLSERDKCVFCPEQQKGVKPLYMSGDNDHWRVKVVKNIFPALTPDNNQAYGYQEVVIEAAEHGRELGDLPIDHLIEILEAYIERTRELSRDKKIEYVLIFKNKGGKAGASLRHAHSQIFAAGFTPPHIIDKLTRAQEYRIVHGHCYYCDLIKKEESGPRFIRGDERAISITPYASNYEYEAWIIPRKHIDNVTVLNREEIASIASLYKHILSRLNKENISYNVYLHQSVLDKDEHFYVRICPRRSTWAGVELGSRIIINAVSPESAAEFYREK</sequence>
<dbReference type="PANTHER" id="PTHR42763">
    <property type="entry name" value="ADP-GLUCOSE PHOSPHORYLASE"/>
    <property type="match status" value="1"/>
</dbReference>
<comment type="cofactor">
    <cofactor evidence="5">
        <name>Zn(2+)</name>
        <dbReference type="ChEBI" id="CHEBI:29105"/>
    </cofactor>
    <text evidence="5">Binds 1 zinc ion per subunit.</text>
</comment>
<dbReference type="Pfam" id="PF01087">
    <property type="entry name" value="GalP_UDP_transf"/>
    <property type="match status" value="1"/>
</dbReference>
<dbReference type="SUPFAM" id="SSF54197">
    <property type="entry name" value="HIT-like"/>
    <property type="match status" value="2"/>
</dbReference>
<proteinExistence type="predicted"/>
<feature type="domain" description="Galactose-1-phosphate uridyl transferase N-terminal" evidence="6">
    <location>
        <begin position="8"/>
        <end position="166"/>
    </location>
</feature>
<dbReference type="AlphaFoldDB" id="A0A1J4U6N7"/>
<keyword evidence="3" id="KW-0119">Carbohydrate metabolism</keyword>
<feature type="binding site" evidence="5">
    <location>
        <position position="52"/>
    </location>
    <ligand>
        <name>Zn(2+)</name>
        <dbReference type="ChEBI" id="CHEBI:29105"/>
    </ligand>
</feature>
<keyword evidence="5" id="KW-0862">Zinc</keyword>
<dbReference type="GO" id="GO:0006012">
    <property type="term" value="P:galactose metabolic process"/>
    <property type="evidence" value="ECO:0007669"/>
    <property type="project" value="InterPro"/>
</dbReference>
<evidence type="ECO:0000256" key="5">
    <source>
        <dbReference type="PIRSR" id="PIRSR000808-3"/>
    </source>
</evidence>
<feature type="active site" description="Tele-UMP-histidine intermediate" evidence="4">
    <location>
        <position position="156"/>
    </location>
</feature>
<feature type="binding site" evidence="5">
    <location>
        <position position="103"/>
    </location>
    <ligand>
        <name>Zn(2+)</name>
        <dbReference type="ChEBI" id="CHEBI:29105"/>
    </ligand>
</feature>
<evidence type="ECO:0000256" key="2">
    <source>
        <dbReference type="ARBA" id="ARBA00022695"/>
    </source>
</evidence>
<dbReference type="InterPro" id="IPR053177">
    <property type="entry name" value="ADP-glucose_phosphorylase"/>
</dbReference>
<dbReference type="PIRSF" id="PIRSF000808">
    <property type="entry name" value="GalT"/>
    <property type="match status" value="1"/>
</dbReference>
<comment type="caution">
    <text evidence="7">The sequence shown here is derived from an EMBL/GenBank/DDBJ whole genome shotgun (WGS) entry which is preliminary data.</text>
</comment>
<dbReference type="GO" id="GO:0008270">
    <property type="term" value="F:zinc ion binding"/>
    <property type="evidence" value="ECO:0007669"/>
    <property type="project" value="InterPro"/>
</dbReference>
<dbReference type="PANTHER" id="PTHR42763:SF2">
    <property type="entry name" value="ADP-GLUCOSE PHOSPHORYLASE"/>
    <property type="match status" value="1"/>
</dbReference>
<reference evidence="7 8" key="1">
    <citation type="journal article" date="2016" name="Environ. Microbiol.">
        <title>Genomic resolution of a cold subsurface aquifer community provides metabolic insights for novel microbes adapted to high CO concentrations.</title>
        <authorList>
            <person name="Probst A.J."/>
            <person name="Castelle C.J."/>
            <person name="Singh A."/>
            <person name="Brown C.T."/>
            <person name="Anantharaman K."/>
            <person name="Sharon I."/>
            <person name="Hug L.A."/>
            <person name="Burstein D."/>
            <person name="Emerson J.B."/>
            <person name="Thomas B.C."/>
            <person name="Banfield J.F."/>
        </authorList>
    </citation>
    <scope>NUCLEOTIDE SEQUENCE [LARGE SCALE GENOMIC DNA]</scope>
    <source>
        <strain evidence="7">CG1_02_38_13</strain>
    </source>
</reference>
<dbReference type="InterPro" id="IPR036265">
    <property type="entry name" value="HIT-like_sf"/>
</dbReference>
<dbReference type="GO" id="GO:0008108">
    <property type="term" value="F:UDP-glucose:hexose-1-phosphate uridylyltransferase activity"/>
    <property type="evidence" value="ECO:0007669"/>
    <property type="project" value="InterPro"/>
</dbReference>
<evidence type="ECO:0000313" key="8">
    <source>
        <dbReference type="Proteomes" id="UP000182465"/>
    </source>
</evidence>
<evidence type="ECO:0000256" key="3">
    <source>
        <dbReference type="ARBA" id="ARBA00023277"/>
    </source>
</evidence>
<feature type="binding site" evidence="5">
    <location>
        <position position="49"/>
    </location>
    <ligand>
        <name>Zn(2+)</name>
        <dbReference type="ChEBI" id="CHEBI:29105"/>
    </ligand>
</feature>
<keyword evidence="2" id="KW-0548">Nucleotidyltransferase</keyword>
<accession>A0A1J4U6N7</accession>
<feature type="binding site" evidence="5">
    <location>
        <position position="154"/>
    </location>
    <ligand>
        <name>Zn(2+)</name>
        <dbReference type="ChEBI" id="CHEBI:29105"/>
    </ligand>
</feature>
<protein>
    <recommendedName>
        <fullName evidence="6">Galactose-1-phosphate uridyl transferase N-terminal domain-containing protein</fullName>
    </recommendedName>
</protein>
<organism evidence="7 8">
    <name type="scientific">Candidatus Kuenenbacteria bacterium CG1_02_38_13</name>
    <dbReference type="NCBI Taxonomy" id="1805235"/>
    <lineage>
        <taxon>Bacteria</taxon>
        <taxon>Candidatus Kueneniibacteriota</taxon>
    </lineage>
</organism>
<keyword evidence="5" id="KW-0479">Metal-binding</keyword>
<dbReference type="Proteomes" id="UP000182465">
    <property type="component" value="Unassembled WGS sequence"/>
</dbReference>
<dbReference type="Gene3D" id="3.30.428.10">
    <property type="entry name" value="HIT-like"/>
    <property type="match status" value="2"/>
</dbReference>
<evidence type="ECO:0000313" key="7">
    <source>
        <dbReference type="EMBL" id="OIO18246.1"/>
    </source>
</evidence>
<evidence type="ECO:0000259" key="6">
    <source>
        <dbReference type="Pfam" id="PF01087"/>
    </source>
</evidence>
<evidence type="ECO:0000256" key="4">
    <source>
        <dbReference type="PIRSR" id="PIRSR000808-1"/>
    </source>
</evidence>
<keyword evidence="1" id="KW-0808">Transferase</keyword>
<name>A0A1J4U6N7_9BACT</name>
<evidence type="ECO:0000256" key="1">
    <source>
        <dbReference type="ARBA" id="ARBA00022679"/>
    </source>
</evidence>
<dbReference type="EMBL" id="MNVB01000007">
    <property type="protein sequence ID" value="OIO18246.1"/>
    <property type="molecule type" value="Genomic_DNA"/>
</dbReference>